<dbReference type="InterPro" id="IPR001680">
    <property type="entry name" value="WD40_rpt"/>
</dbReference>
<dbReference type="FunFam" id="1.10.10.10:FF:000661">
    <property type="entry name" value="Apoptotic protease-activating factor"/>
    <property type="match status" value="1"/>
</dbReference>
<dbReference type="Gene3D" id="3.40.50.300">
    <property type="entry name" value="P-loop containing nucleotide triphosphate hydrolases"/>
    <property type="match status" value="1"/>
</dbReference>
<dbReference type="Pfam" id="PF21296">
    <property type="entry name" value="WHD_APAF1"/>
    <property type="match status" value="1"/>
</dbReference>
<keyword evidence="1 4" id="KW-0853">WD repeat</keyword>
<keyword evidence="7" id="KW-1185">Reference proteome</keyword>
<dbReference type="SUPFAM" id="SSF50998">
    <property type="entry name" value="Quinoprotein alcohol dehydrogenase-like"/>
    <property type="match status" value="1"/>
</dbReference>
<accession>A0A7M7PSK4</accession>
<dbReference type="InterPro" id="IPR019775">
    <property type="entry name" value="WD40_repeat_CS"/>
</dbReference>
<dbReference type="AlphaFoldDB" id="A0A7M7PSK4"/>
<evidence type="ECO:0000259" key="5">
    <source>
        <dbReference type="PROSITE" id="PS50017"/>
    </source>
</evidence>
<reference evidence="6" key="2">
    <citation type="submission" date="2021-01" db="UniProtKB">
        <authorList>
            <consortium name="EnsemblMetazoa"/>
        </authorList>
    </citation>
    <scope>IDENTIFICATION</scope>
</reference>
<dbReference type="Proteomes" id="UP000007110">
    <property type="component" value="Unassembled WGS sequence"/>
</dbReference>
<dbReference type="InterPro" id="IPR027417">
    <property type="entry name" value="P-loop_NTPase"/>
</dbReference>
<evidence type="ECO:0000256" key="4">
    <source>
        <dbReference type="PROSITE-ProRule" id="PRU00221"/>
    </source>
</evidence>
<evidence type="ECO:0000313" key="6">
    <source>
        <dbReference type="EnsemblMetazoa" id="XP_030854920"/>
    </source>
</evidence>
<dbReference type="Gene3D" id="1.10.8.430">
    <property type="entry name" value="Helical domain of apoptotic protease-activating factors"/>
    <property type="match status" value="1"/>
</dbReference>
<dbReference type="SUPFAM" id="SSF47986">
    <property type="entry name" value="DEATH domain"/>
    <property type="match status" value="1"/>
</dbReference>
<dbReference type="GO" id="GO:0043531">
    <property type="term" value="F:ADP binding"/>
    <property type="evidence" value="ECO:0007669"/>
    <property type="project" value="InterPro"/>
</dbReference>
<dbReference type="InterPro" id="IPR036388">
    <property type="entry name" value="WH-like_DNA-bd_sf"/>
</dbReference>
<dbReference type="Pfam" id="PF00531">
    <property type="entry name" value="Death"/>
    <property type="match status" value="1"/>
</dbReference>
<dbReference type="GO" id="GO:0006915">
    <property type="term" value="P:apoptotic process"/>
    <property type="evidence" value="ECO:0007669"/>
    <property type="project" value="UniProtKB-KW"/>
</dbReference>
<evidence type="ECO:0000256" key="3">
    <source>
        <dbReference type="ARBA" id="ARBA00022737"/>
    </source>
</evidence>
<dbReference type="GeneID" id="100887910"/>
<dbReference type="EnsemblMetazoa" id="XM_030999060">
    <property type="protein sequence ID" value="XP_030854920"/>
    <property type="gene ID" value="LOC100887910"/>
</dbReference>
<dbReference type="SUPFAM" id="SSF52540">
    <property type="entry name" value="P-loop containing nucleoside triphosphate hydrolases"/>
    <property type="match status" value="1"/>
</dbReference>
<name>A0A7M7PSK4_STRPU</name>
<proteinExistence type="predicted"/>
<evidence type="ECO:0000313" key="7">
    <source>
        <dbReference type="Proteomes" id="UP000007110"/>
    </source>
</evidence>
<feature type="domain" description="Death" evidence="5">
    <location>
        <begin position="34"/>
        <end position="104"/>
    </location>
</feature>
<dbReference type="CDD" id="cd01670">
    <property type="entry name" value="Death"/>
    <property type="match status" value="1"/>
</dbReference>
<dbReference type="SMART" id="SM00320">
    <property type="entry name" value="WD40"/>
    <property type="match status" value="7"/>
</dbReference>
<dbReference type="Pfam" id="PF00931">
    <property type="entry name" value="NB-ARC"/>
    <property type="match status" value="1"/>
</dbReference>
<keyword evidence="3" id="KW-0677">Repeat</keyword>
<dbReference type="InterPro" id="IPR011029">
    <property type="entry name" value="DEATH-like_dom_sf"/>
</dbReference>
<dbReference type="InterPro" id="IPR015943">
    <property type="entry name" value="WD40/YVTN_repeat-like_dom_sf"/>
</dbReference>
<dbReference type="FunFam" id="1.10.8.430:FF:000008">
    <property type="entry name" value="Uncharacterized protein"/>
    <property type="match status" value="1"/>
</dbReference>
<organism evidence="6 7">
    <name type="scientific">Strongylocentrotus purpuratus</name>
    <name type="common">Purple sea urchin</name>
    <dbReference type="NCBI Taxonomy" id="7668"/>
    <lineage>
        <taxon>Eukaryota</taxon>
        <taxon>Metazoa</taxon>
        <taxon>Echinodermata</taxon>
        <taxon>Eleutherozoa</taxon>
        <taxon>Echinozoa</taxon>
        <taxon>Echinoidea</taxon>
        <taxon>Euechinoidea</taxon>
        <taxon>Echinacea</taxon>
        <taxon>Camarodonta</taxon>
        <taxon>Echinidea</taxon>
        <taxon>Strongylocentrotidae</taxon>
        <taxon>Strongylocentrotus</taxon>
    </lineage>
</organism>
<dbReference type="GO" id="GO:0007165">
    <property type="term" value="P:signal transduction"/>
    <property type="evidence" value="ECO:0007669"/>
    <property type="project" value="InterPro"/>
</dbReference>
<reference evidence="7" key="1">
    <citation type="submission" date="2015-02" db="EMBL/GenBank/DDBJ databases">
        <title>Genome sequencing for Strongylocentrotus purpuratus.</title>
        <authorList>
            <person name="Murali S."/>
            <person name="Liu Y."/>
            <person name="Vee V."/>
            <person name="English A."/>
            <person name="Wang M."/>
            <person name="Skinner E."/>
            <person name="Han Y."/>
            <person name="Muzny D.M."/>
            <person name="Worley K.C."/>
            <person name="Gibbs R.A."/>
        </authorList>
    </citation>
    <scope>NUCLEOTIDE SEQUENCE</scope>
</reference>
<dbReference type="InterPro" id="IPR042197">
    <property type="entry name" value="Apaf_helical"/>
</dbReference>
<evidence type="ECO:0000256" key="2">
    <source>
        <dbReference type="ARBA" id="ARBA00022703"/>
    </source>
</evidence>
<dbReference type="FunFam" id="3.40.50.300:FF:005634">
    <property type="entry name" value="Uncharacterized protein"/>
    <property type="match status" value="1"/>
</dbReference>
<dbReference type="PRINTS" id="PR00364">
    <property type="entry name" value="DISEASERSIST"/>
</dbReference>
<dbReference type="Gene3D" id="1.10.533.10">
    <property type="entry name" value="Death Domain, Fas"/>
    <property type="match status" value="1"/>
</dbReference>
<dbReference type="PROSITE" id="PS00678">
    <property type="entry name" value="WD_REPEATS_1"/>
    <property type="match status" value="1"/>
</dbReference>
<dbReference type="PROSITE" id="PS50017">
    <property type="entry name" value="DEATH_DOMAIN"/>
    <property type="match status" value="1"/>
</dbReference>
<dbReference type="RefSeq" id="XP_030854920.1">
    <property type="nucleotide sequence ID" value="XM_030999060.1"/>
</dbReference>
<dbReference type="InterPro" id="IPR000488">
    <property type="entry name" value="Death_dom"/>
</dbReference>
<dbReference type="InterPro" id="IPR011047">
    <property type="entry name" value="Quinoprotein_ADH-like_sf"/>
</dbReference>
<evidence type="ECO:0000256" key="1">
    <source>
        <dbReference type="ARBA" id="ARBA00022574"/>
    </source>
</evidence>
<dbReference type="PANTHER" id="PTHR22845">
    <property type="entry name" value="APOPTOTIC PROTEASE-ACTIVATING FACTOR 1"/>
    <property type="match status" value="1"/>
</dbReference>
<dbReference type="SUPFAM" id="SSF50978">
    <property type="entry name" value="WD40 repeat-like"/>
    <property type="match status" value="1"/>
</dbReference>
<dbReference type="GO" id="GO:0005829">
    <property type="term" value="C:cytosol"/>
    <property type="evidence" value="ECO:0007669"/>
    <property type="project" value="UniProtKB-ARBA"/>
</dbReference>
<protein>
    <recommendedName>
        <fullName evidence="5">Death domain-containing protein</fullName>
    </recommendedName>
</protein>
<keyword evidence="2" id="KW-0053">Apoptosis</keyword>
<dbReference type="PANTHER" id="PTHR22845:SF5">
    <property type="entry name" value="APOPTOTIC PROTEASE-ACTIVATING FACTOR 1"/>
    <property type="match status" value="1"/>
</dbReference>
<dbReference type="InterPro" id="IPR036322">
    <property type="entry name" value="WD40_repeat_dom_sf"/>
</dbReference>
<sequence length="1163" mass="129461">MASSSPPTRGYHADGASLSDILLMELAEHLHPNDYRPLGVRLGFNETRLSQIERSHLGVISECMYVMLTEWKRREGQDAKPQLLIQSVRESKNSEAADWLQSELGLCNPPLRTISVEDRLNEGNVPALPDCLTERPVELAELRGKLRRVASSDKPGRWVAVCGMGGMGKTILANQAVRDEKLVEELFSDGIFWMSMGNVKEENSIPDRLETLCRIFDSNLSSAPSPPKTLEQWKNLLTKLISQRYPRSLLVLDDIWIPNVVAAFDVRCTVLMTTRDSGVMSRVSGDKEELNLSHGLSKDQSIKALSEWTCIPLDNLPPEAELIHGFSCGSPLVISIVGALLRDFPDRWQFYVAQMEAKKLQDLSSDSSYEYRSVYDAIEMSVEQLTTSQIEVYSWFAVFEEGIKLSSQVLAMLVECSKEEVEDRMRGITRRSLVSTEWSTYDECRVYWIHDLLHDHLVARGAGRDKPLTICNEFRCLLTLCKFKSCRRDIIQAALHFPPSSLVYRRALRVAQETRDGFYIKESTNIQPMMTCVRHGTTGKSARRSQLLPDGKEVVSVGFEGLFQITDKYSGAVRMQISAHTDSISDLSVSPDGALLATSCTADRCVNVWNITKECSQSQRLVKRLCQDNARITCCAFVSVRKELMLVSGDDSGCLKIWDGCFSLRHSVKAHALSIITCSPCHAEGTVLTCAKRDDTAMVFSASSGERKCEINHSDDVLDAVYLSNGLIVTTTGFEVQVSNSSGRRICLWSGNTENEFYEKLSCCTGSEGHLIAVTGRGGKITVLRLGMTFLISRNLSLFCILKTGGIFRLVNHTSISSFNGEKGSKESLFLTTTHDCGLTVVWKILKQDPPVTLNHAVWDASFSHSGELNCLVATECPDSKQIMMATYSDERNCFSSCTKVLKVGEGVNINAVDISKVPGQAGVYTDEGIQVVKLPKPGKNRSKSTNDCHVFEPSENKILLARIIGNKRELLTVSTGSGISIEMCDGSLGEGEPIHMQGPPSRVSRTEFSADGKLVLLAGWKHLKVYDVSTQQELSSITEEMPIAMAHFITDSSKIVTSTGTMIKVRTARDGIEKSKKKSYTQVTDIQISRDGSMMVTTGHIRTFDNGYIEWWKAEEGNLVLLQRFRLNSRTKRIICNPQFSSFVTVDELGHIFVFERINTKH</sequence>
<dbReference type="Pfam" id="PF00400">
    <property type="entry name" value="WD40"/>
    <property type="match status" value="2"/>
</dbReference>
<feature type="repeat" description="WD" evidence="4">
    <location>
        <begin position="577"/>
        <end position="611"/>
    </location>
</feature>
<dbReference type="Gene3D" id="1.10.10.10">
    <property type="entry name" value="Winged helix-like DNA-binding domain superfamily/Winged helix DNA-binding domain"/>
    <property type="match status" value="1"/>
</dbReference>
<dbReference type="InterPro" id="IPR002182">
    <property type="entry name" value="NB-ARC"/>
</dbReference>
<dbReference type="Gene3D" id="2.130.10.10">
    <property type="entry name" value="YVTN repeat-like/Quinoprotein amine dehydrogenase"/>
    <property type="match status" value="3"/>
</dbReference>
<dbReference type="PROSITE" id="PS50082">
    <property type="entry name" value="WD_REPEATS_2"/>
    <property type="match status" value="1"/>
</dbReference>
<dbReference type="InterPro" id="IPR048975">
    <property type="entry name" value="WHD_APAF1"/>
</dbReference>
<dbReference type="FunFam" id="1.10.533.10:FF:000128">
    <property type="entry name" value="Uncharacterized protein"/>
    <property type="match status" value="1"/>
</dbReference>